<keyword evidence="1" id="KW-1133">Transmembrane helix</keyword>
<dbReference type="eggNOG" id="ENOG5032EX1">
    <property type="taxonomic scope" value="Bacteria"/>
</dbReference>
<dbReference type="AlphaFoldDB" id="A0A0B7H2N6"/>
<evidence type="ECO:0000313" key="3">
    <source>
        <dbReference type="Proteomes" id="UP000038055"/>
    </source>
</evidence>
<keyword evidence="1" id="KW-0812">Transmembrane</keyword>
<reference evidence="3" key="1">
    <citation type="submission" date="2015-01" db="EMBL/GenBank/DDBJ databases">
        <authorList>
            <person name="MANFREDI Pablo"/>
        </authorList>
    </citation>
    <scope>NUCLEOTIDE SEQUENCE [LARGE SCALE GENOMIC DNA]</scope>
    <source>
        <strain evidence="3">Ccyn2B</strain>
    </source>
</reference>
<feature type="transmembrane region" description="Helical" evidence="1">
    <location>
        <begin position="116"/>
        <end position="133"/>
    </location>
</feature>
<keyword evidence="3" id="KW-1185">Reference proteome</keyword>
<feature type="transmembrane region" description="Helical" evidence="1">
    <location>
        <begin position="164"/>
        <end position="183"/>
    </location>
</feature>
<keyword evidence="1" id="KW-0472">Membrane</keyword>
<accession>A0A0B7H2N6</accession>
<feature type="transmembrane region" description="Helical" evidence="1">
    <location>
        <begin position="90"/>
        <end position="110"/>
    </location>
</feature>
<protein>
    <submittedName>
        <fullName evidence="2">Uncharacterized protein</fullName>
    </submittedName>
</protein>
<feature type="transmembrane region" description="Helical" evidence="1">
    <location>
        <begin position="60"/>
        <end position="78"/>
    </location>
</feature>
<feature type="transmembrane region" description="Helical" evidence="1">
    <location>
        <begin position="29"/>
        <end position="48"/>
    </location>
</feature>
<organism evidence="2 3">
    <name type="scientific">Capnocytophaga cynodegmi</name>
    <dbReference type="NCBI Taxonomy" id="28189"/>
    <lineage>
        <taxon>Bacteria</taxon>
        <taxon>Pseudomonadati</taxon>
        <taxon>Bacteroidota</taxon>
        <taxon>Flavobacteriia</taxon>
        <taxon>Flavobacteriales</taxon>
        <taxon>Flavobacteriaceae</taxon>
        <taxon>Capnocytophaga</taxon>
    </lineage>
</organism>
<dbReference type="STRING" id="28189.CCYN74_110040"/>
<proteinExistence type="predicted"/>
<dbReference type="EMBL" id="CDOD01000004">
    <property type="protein sequence ID" value="CEN32789.1"/>
    <property type="molecule type" value="Genomic_DNA"/>
</dbReference>
<name>A0A0B7H2N6_9FLAO</name>
<sequence length="194" mass="22485">MEQLQPNDSLKIIQEIINKRKQKYEQNGFFFIFWGVLIMLAGTIHFLMYQFDFQFNKSGLVWLILMPLGFIFTFVAKMREGIKAEKQGKSIDWMDWIWLVAGIGAMVGGFTQSSKWIIVLIYLPFAMASLATALQLKNRLWIGTSLISFILVYSTLFINYGYYTILMTVILAALLFLIPGIQLHSDYKKRNKNV</sequence>
<gene>
    <name evidence="2" type="ORF">CCYN2B_120092</name>
</gene>
<dbReference type="Proteomes" id="UP000038055">
    <property type="component" value="Unassembled WGS sequence"/>
</dbReference>
<evidence type="ECO:0000313" key="2">
    <source>
        <dbReference type="EMBL" id="CEN32789.1"/>
    </source>
</evidence>
<evidence type="ECO:0000256" key="1">
    <source>
        <dbReference type="SAM" id="Phobius"/>
    </source>
</evidence>
<dbReference type="RefSeq" id="WP_041990264.1">
    <property type="nucleotide sequence ID" value="NZ_CDOD01000004.1"/>
</dbReference>
<feature type="transmembrane region" description="Helical" evidence="1">
    <location>
        <begin position="140"/>
        <end position="158"/>
    </location>
</feature>